<evidence type="ECO:0000256" key="1">
    <source>
        <dbReference type="SAM" id="MobiDB-lite"/>
    </source>
</evidence>
<dbReference type="Proteomes" id="UP000323164">
    <property type="component" value="Unassembled WGS sequence"/>
</dbReference>
<dbReference type="AlphaFoldDB" id="A0A5D8ZDC8"/>
<sequence>MKAITTSTERAKPAATRDAPERRVRVSDELYEFRRYNYAEGWDSDDVALGWVDESIVELGSRRLH</sequence>
<keyword evidence="3" id="KW-1185">Reference proteome</keyword>
<feature type="region of interest" description="Disordered" evidence="1">
    <location>
        <begin position="1"/>
        <end position="21"/>
    </location>
</feature>
<protein>
    <submittedName>
        <fullName evidence="2">Uncharacterized protein</fullName>
    </submittedName>
</protein>
<reference evidence="2 3" key="1">
    <citation type="submission" date="2019-08" db="EMBL/GenBank/DDBJ databases">
        <title>Draft genome sequence of Lysobacter sp. UKS-15.</title>
        <authorList>
            <person name="Im W.-T."/>
        </authorList>
    </citation>
    <scope>NUCLEOTIDE SEQUENCE [LARGE SCALE GENOMIC DNA]</scope>
    <source>
        <strain evidence="2 3">UKS-15</strain>
    </source>
</reference>
<evidence type="ECO:0000313" key="3">
    <source>
        <dbReference type="Proteomes" id="UP000323164"/>
    </source>
</evidence>
<name>A0A5D8ZDC8_9GAMM</name>
<proteinExistence type="predicted"/>
<dbReference type="OrthoDB" id="8720143at2"/>
<organism evidence="2 3">
    <name type="scientific">Cognatilysobacter lacus</name>
    <dbReference type="NCBI Taxonomy" id="1643323"/>
    <lineage>
        <taxon>Bacteria</taxon>
        <taxon>Pseudomonadati</taxon>
        <taxon>Pseudomonadota</taxon>
        <taxon>Gammaproteobacteria</taxon>
        <taxon>Lysobacterales</taxon>
        <taxon>Lysobacteraceae</taxon>
        <taxon>Cognatilysobacter</taxon>
    </lineage>
</organism>
<gene>
    <name evidence="2" type="ORF">FW784_04545</name>
</gene>
<evidence type="ECO:0000313" key="2">
    <source>
        <dbReference type="EMBL" id="TZF90644.1"/>
    </source>
</evidence>
<comment type="caution">
    <text evidence="2">The sequence shown here is derived from an EMBL/GenBank/DDBJ whole genome shotgun (WGS) entry which is preliminary data.</text>
</comment>
<accession>A0A5D8ZDC8</accession>
<dbReference type="EMBL" id="VTRV01000032">
    <property type="protein sequence ID" value="TZF90644.1"/>
    <property type="molecule type" value="Genomic_DNA"/>
</dbReference>
<dbReference type="RefSeq" id="WP_149352177.1">
    <property type="nucleotide sequence ID" value="NZ_VTRV01000032.1"/>
</dbReference>